<gene>
    <name evidence="1" type="ORF">E5329_28910</name>
</gene>
<organism evidence="1 2">
    <name type="scientific">Petralouisia muris</name>
    <dbReference type="NCBI Taxonomy" id="3032872"/>
    <lineage>
        <taxon>Bacteria</taxon>
        <taxon>Bacillati</taxon>
        <taxon>Bacillota</taxon>
        <taxon>Clostridia</taxon>
        <taxon>Lachnospirales</taxon>
        <taxon>Lachnospiraceae</taxon>
        <taxon>Petralouisia</taxon>
    </lineage>
</organism>
<proteinExistence type="predicted"/>
<evidence type="ECO:0000313" key="2">
    <source>
        <dbReference type="Proteomes" id="UP000304953"/>
    </source>
</evidence>
<evidence type="ECO:0000313" key="1">
    <source>
        <dbReference type="EMBL" id="TGY85428.1"/>
    </source>
</evidence>
<sequence>MKVTTSKSKNSESFYITQSYINSNGKSTSKRIRKLGTLKELTESLGTDRDGVMAWAKEQARLETEKYKKDREAKTVLVPFHADRQMDYDCQKLYKGGYLFLQSIYYGLGFDRICRKIRDRHKFQYDLNAILSDLIYTRILEPGSKRASYKAAMDYLEKPSYEKHDVYRALDVLAQECDFIQSEAFKNSNFLIDRNDGILYYDCTNYYFEIEQEEGGKKYGKSKEHRPNPIVQMGMFTDGDGTPLAFSIFPGNRNEQQSVKPLEKTILQKFGHSKFIYCCDAGLGSESNREFNHMGERSFIVTQSIKKLPAEDREWALNGSGFKRLSDDSAVDLSRIGEEEKRGLFYKDCPYTTKKLHQRLIITYSPKYAAYQKEIRRRQVERAEKMIASGKRKAQRKNPNDPARFVGKLAVTKEGEKASIQYYLDEEKIAEEARYDGLYAICTDLLDDDVAPILKVSEGRWRIEECFRIMKTDFEARPAFVRLENRIKAHFLTCFLALLVYRILEKKLEGSYTCEEILSTLKEMNFADIEDQGYMPLYRRSKLTDALHEVCGIRTDYQFITRQKMRGIQKRSKGRE</sequence>
<comment type="caution">
    <text evidence="1">The sequence shown here is derived from an EMBL/GenBank/DDBJ whole genome shotgun (WGS) entry which is preliminary data.</text>
</comment>
<dbReference type="Proteomes" id="UP000304953">
    <property type="component" value="Unassembled WGS sequence"/>
</dbReference>
<keyword evidence="2" id="KW-1185">Reference proteome</keyword>
<accession>A0AC61RLM2</accession>
<protein>
    <submittedName>
        <fullName evidence="1">IS1634 family transposase</fullName>
    </submittedName>
</protein>
<name>A0AC61RLM2_9FIRM</name>
<reference evidence="1" key="1">
    <citation type="submission" date="2019-04" db="EMBL/GenBank/DDBJ databases">
        <title>Microbes associate with the intestines of laboratory mice.</title>
        <authorList>
            <person name="Navarre W."/>
            <person name="Wong E."/>
            <person name="Huang K."/>
            <person name="Tropini C."/>
            <person name="Ng K."/>
            <person name="Yu B."/>
        </authorList>
    </citation>
    <scope>NUCLEOTIDE SEQUENCE</scope>
    <source>
        <strain evidence="1">NM01_1-7b</strain>
    </source>
</reference>
<dbReference type="EMBL" id="SRYA01000187">
    <property type="protein sequence ID" value="TGY85428.1"/>
    <property type="molecule type" value="Genomic_DNA"/>
</dbReference>